<dbReference type="GO" id="GO:0000271">
    <property type="term" value="P:polysaccharide biosynthetic process"/>
    <property type="evidence" value="ECO:0007669"/>
    <property type="project" value="InterPro"/>
</dbReference>
<dbReference type="Proteomes" id="UP000502508">
    <property type="component" value="Chromosome"/>
</dbReference>
<reference evidence="12 13" key="1">
    <citation type="submission" date="2020-03" db="EMBL/GenBank/DDBJ databases">
        <title>Whole genome shotgun sequence of Phytohabitans flavus NBRC 107702.</title>
        <authorList>
            <person name="Komaki H."/>
            <person name="Tamura T."/>
        </authorList>
    </citation>
    <scope>NUCLEOTIDE SEQUENCE [LARGE SCALE GENOMIC DNA]</scope>
    <source>
        <strain evidence="12 13">NBRC 107702</strain>
    </source>
</reference>
<evidence type="ECO:0000256" key="4">
    <source>
        <dbReference type="ARBA" id="ARBA00023002"/>
    </source>
</evidence>
<dbReference type="NCBIfam" id="TIGR03026">
    <property type="entry name" value="NDP-sugDHase"/>
    <property type="match status" value="1"/>
</dbReference>
<dbReference type="GO" id="GO:0003979">
    <property type="term" value="F:UDP-glucose 6-dehydrogenase activity"/>
    <property type="evidence" value="ECO:0007669"/>
    <property type="project" value="UniProtKB-EC"/>
</dbReference>
<feature type="binding site" evidence="9">
    <location>
        <begin position="254"/>
        <end position="258"/>
    </location>
    <ligand>
        <name>substrate</name>
    </ligand>
</feature>
<dbReference type="InterPro" id="IPR014027">
    <property type="entry name" value="UDP-Glc/GDP-Man_DH_C"/>
</dbReference>
<dbReference type="RefSeq" id="WP_173040924.1">
    <property type="nucleotide sequence ID" value="NZ_AP022870.1"/>
</dbReference>
<reference evidence="12 13" key="2">
    <citation type="submission" date="2020-03" db="EMBL/GenBank/DDBJ databases">
        <authorList>
            <person name="Ichikawa N."/>
            <person name="Kimura A."/>
            <person name="Kitahashi Y."/>
            <person name="Uohara A."/>
        </authorList>
    </citation>
    <scope>NUCLEOTIDE SEQUENCE [LARGE SCALE GENOMIC DNA]</scope>
    <source>
        <strain evidence="12 13">NBRC 107702</strain>
    </source>
</reference>
<dbReference type="SUPFAM" id="SSF51735">
    <property type="entry name" value="NAD(P)-binding Rossmann-fold domains"/>
    <property type="match status" value="1"/>
</dbReference>
<feature type="binding site" evidence="10">
    <location>
        <position position="86"/>
    </location>
    <ligand>
        <name>NAD(+)</name>
        <dbReference type="ChEBI" id="CHEBI:57540"/>
    </ligand>
</feature>
<dbReference type="InterPro" id="IPR008927">
    <property type="entry name" value="6-PGluconate_DH-like_C_sf"/>
</dbReference>
<evidence type="ECO:0000256" key="8">
    <source>
        <dbReference type="PIRSR" id="PIRSR500134-1"/>
    </source>
</evidence>
<dbReference type="EC" id="1.1.1.22" evidence="3 7"/>
<dbReference type="InterPro" id="IPR014026">
    <property type="entry name" value="UDP-Glc/GDP-Man_DH_dimer"/>
</dbReference>
<keyword evidence="4 7" id="KW-0560">Oxidoreductase</keyword>
<dbReference type="Gene3D" id="1.20.5.100">
    <property type="entry name" value="Cytochrome c1, transmembrane anchor, C-terminal"/>
    <property type="match status" value="1"/>
</dbReference>
<feature type="binding site" evidence="9">
    <location>
        <position position="262"/>
    </location>
    <ligand>
        <name>substrate</name>
    </ligand>
</feature>
<dbReference type="PANTHER" id="PTHR43750">
    <property type="entry name" value="UDP-GLUCOSE 6-DEHYDROGENASE TUAD"/>
    <property type="match status" value="1"/>
</dbReference>
<organism evidence="12 13">
    <name type="scientific">Phytohabitans flavus</name>
    <dbReference type="NCBI Taxonomy" id="1076124"/>
    <lineage>
        <taxon>Bacteria</taxon>
        <taxon>Bacillati</taxon>
        <taxon>Actinomycetota</taxon>
        <taxon>Actinomycetes</taxon>
        <taxon>Micromonosporales</taxon>
        <taxon>Micromonosporaceae</taxon>
    </lineage>
</organism>
<feature type="domain" description="UDP-glucose/GDP-mannose dehydrogenase C-terminal" evidence="11">
    <location>
        <begin position="321"/>
        <end position="421"/>
    </location>
</feature>
<evidence type="ECO:0000256" key="6">
    <source>
        <dbReference type="ARBA" id="ARBA00047473"/>
    </source>
</evidence>
<dbReference type="KEGG" id="pfla:Pflav_073080"/>
<dbReference type="GO" id="GO:0051287">
    <property type="term" value="F:NAD binding"/>
    <property type="evidence" value="ECO:0007669"/>
    <property type="project" value="InterPro"/>
</dbReference>
<dbReference type="Pfam" id="PF03720">
    <property type="entry name" value="UDPG_MGDP_dh_C"/>
    <property type="match status" value="1"/>
</dbReference>
<name>A0A6F8Y4J0_9ACTN</name>
<evidence type="ECO:0000256" key="3">
    <source>
        <dbReference type="ARBA" id="ARBA00012954"/>
    </source>
</evidence>
<dbReference type="InterPro" id="IPR028357">
    <property type="entry name" value="UDPglc_DH_bac"/>
</dbReference>
<dbReference type="Pfam" id="PF00984">
    <property type="entry name" value="UDPG_MGDP_dh"/>
    <property type="match status" value="1"/>
</dbReference>
<dbReference type="InterPro" id="IPR036291">
    <property type="entry name" value="NAD(P)-bd_dom_sf"/>
</dbReference>
<evidence type="ECO:0000313" key="12">
    <source>
        <dbReference type="EMBL" id="BCB80898.1"/>
    </source>
</evidence>
<dbReference type="PIRSF" id="PIRSF500134">
    <property type="entry name" value="UDPglc_DH_bac"/>
    <property type="match status" value="1"/>
</dbReference>
<comment type="similarity">
    <text evidence="2 7">Belongs to the UDP-glucose/GDP-mannose dehydrogenase family.</text>
</comment>
<dbReference type="InterPro" id="IPR036220">
    <property type="entry name" value="UDP-Glc/GDP-Man_DH_C_sf"/>
</dbReference>
<feature type="binding site" evidence="9">
    <location>
        <position position="328"/>
    </location>
    <ligand>
        <name>substrate</name>
    </ligand>
</feature>
<dbReference type="Gene3D" id="3.40.50.720">
    <property type="entry name" value="NAD(P)-binding Rossmann-like Domain"/>
    <property type="match status" value="2"/>
</dbReference>
<evidence type="ECO:0000256" key="9">
    <source>
        <dbReference type="PIRSR" id="PIRSR500134-2"/>
    </source>
</evidence>
<evidence type="ECO:0000256" key="2">
    <source>
        <dbReference type="ARBA" id="ARBA00006601"/>
    </source>
</evidence>
<dbReference type="InterPro" id="IPR017476">
    <property type="entry name" value="UDP-Glc/GDP-Man"/>
</dbReference>
<evidence type="ECO:0000256" key="10">
    <source>
        <dbReference type="PIRSR" id="PIRSR500134-3"/>
    </source>
</evidence>
<dbReference type="Pfam" id="PF03721">
    <property type="entry name" value="UDPG_MGDP_dh_N"/>
    <property type="match status" value="1"/>
</dbReference>
<feature type="active site" description="Nucleophile" evidence="8">
    <location>
        <position position="265"/>
    </location>
</feature>
<dbReference type="PIRSF" id="PIRSF000124">
    <property type="entry name" value="UDPglc_GDPman_dh"/>
    <property type="match status" value="1"/>
</dbReference>
<dbReference type="UniPathway" id="UPA00038">
    <property type="reaction ID" value="UER00491"/>
</dbReference>
<keyword evidence="13" id="KW-1185">Reference proteome</keyword>
<evidence type="ECO:0000256" key="5">
    <source>
        <dbReference type="ARBA" id="ARBA00023027"/>
    </source>
</evidence>
<protein>
    <recommendedName>
        <fullName evidence="3 7">UDP-glucose 6-dehydrogenase</fullName>
        <ecNumber evidence="3 7">1.1.1.22</ecNumber>
    </recommendedName>
</protein>
<feature type="binding site" evidence="9">
    <location>
        <position position="209"/>
    </location>
    <ligand>
        <name>substrate</name>
    </ligand>
</feature>
<feature type="binding site" evidence="9">
    <location>
        <begin position="153"/>
        <end position="156"/>
    </location>
    <ligand>
        <name>substrate</name>
    </ligand>
</feature>
<evidence type="ECO:0000259" key="11">
    <source>
        <dbReference type="SMART" id="SM00984"/>
    </source>
</evidence>
<comment type="pathway">
    <text evidence="1">Nucleotide-sugar biosynthesis; UDP-alpha-D-glucuronate biosynthesis; UDP-alpha-D-glucuronate from UDP-alpha-D-glucose: step 1/1.</text>
</comment>
<evidence type="ECO:0000256" key="7">
    <source>
        <dbReference type="PIRNR" id="PIRNR000124"/>
    </source>
</evidence>
<evidence type="ECO:0000313" key="13">
    <source>
        <dbReference type="Proteomes" id="UP000502508"/>
    </source>
</evidence>
<dbReference type="InterPro" id="IPR001732">
    <property type="entry name" value="UDP-Glc/GDP-Man_DH_N"/>
</dbReference>
<feature type="binding site" evidence="10">
    <location>
        <position position="30"/>
    </location>
    <ligand>
        <name>NAD(+)</name>
        <dbReference type="ChEBI" id="CHEBI:57540"/>
    </ligand>
</feature>
<comment type="catalytic activity">
    <reaction evidence="6 7">
        <text>UDP-alpha-D-glucose + 2 NAD(+) + H2O = UDP-alpha-D-glucuronate + 2 NADH + 3 H(+)</text>
        <dbReference type="Rhea" id="RHEA:23596"/>
        <dbReference type="ChEBI" id="CHEBI:15377"/>
        <dbReference type="ChEBI" id="CHEBI:15378"/>
        <dbReference type="ChEBI" id="CHEBI:57540"/>
        <dbReference type="ChEBI" id="CHEBI:57945"/>
        <dbReference type="ChEBI" id="CHEBI:58052"/>
        <dbReference type="ChEBI" id="CHEBI:58885"/>
        <dbReference type="EC" id="1.1.1.22"/>
    </reaction>
</comment>
<sequence length="434" mass="44895">MNITVIGTGRLGAPYAAGMASLGHHVLGVDANPDTVAALQTGKAPFAEPGLAEAITNGAATGHLTFTGSYAEAARHATVHFIAVPTPQRTGSNHHDLSDVYAAADTLAGVIDKNSLIVVKSSVPAGTCDQIATRIAQRAPSGVRIEVAASPDFMREGCSIADVRRPSRIVLGVQPGGAAEPILRDLWAPCLADGVPLVVTDLKTAELCKLAANAFLATRISFVNALAMFSDAAGANIDDLAEVIGRDTRIGRHYLAPGLGFGGSCLSKDIRGFVALATDLGVGHSLEFLTAVDDINQARRGQAVDLAVKALGGDPDGQPIAVWGAAFKPGIDDIRDSPALDVAACLHEAGAHVTVYDPLAISHARVEHPELTYATDAVAAVDGARVLLHLTAWSEFAAIDPATLTPGPIPTLVDARPGLDRDLWRAAGWTVSVL</sequence>
<evidence type="ECO:0000256" key="1">
    <source>
        <dbReference type="ARBA" id="ARBA00004701"/>
    </source>
</evidence>
<proteinExistence type="inferred from homology"/>
<feature type="binding site" evidence="10">
    <location>
        <position position="335"/>
    </location>
    <ligand>
        <name>NAD(+)</name>
        <dbReference type="ChEBI" id="CHEBI:57540"/>
    </ligand>
</feature>
<gene>
    <name evidence="12" type="ORF">Pflav_073080</name>
</gene>
<feature type="binding site" evidence="10">
    <location>
        <position position="268"/>
    </location>
    <ligand>
        <name>NAD(+)</name>
        <dbReference type="ChEBI" id="CHEBI:57540"/>
    </ligand>
</feature>
<dbReference type="SUPFAM" id="SSF48179">
    <property type="entry name" value="6-phosphogluconate dehydrogenase C-terminal domain-like"/>
    <property type="match status" value="1"/>
</dbReference>
<dbReference type="EMBL" id="AP022870">
    <property type="protein sequence ID" value="BCB80898.1"/>
    <property type="molecule type" value="Genomic_DNA"/>
</dbReference>
<dbReference type="AlphaFoldDB" id="A0A6F8Y4J0"/>
<dbReference type="PANTHER" id="PTHR43750:SF3">
    <property type="entry name" value="UDP-GLUCOSE 6-DEHYDROGENASE TUAD"/>
    <property type="match status" value="1"/>
</dbReference>
<dbReference type="SMART" id="SM00984">
    <property type="entry name" value="UDPG_MGDP_dh_C"/>
    <property type="match status" value="1"/>
</dbReference>
<keyword evidence="5 7" id="KW-0520">NAD</keyword>
<dbReference type="GO" id="GO:0006065">
    <property type="term" value="P:UDP-glucuronate biosynthetic process"/>
    <property type="evidence" value="ECO:0007669"/>
    <property type="project" value="UniProtKB-UniPathway"/>
</dbReference>
<accession>A0A6F8Y4J0</accession>
<dbReference type="SUPFAM" id="SSF52413">
    <property type="entry name" value="UDP-glucose/GDP-mannose dehydrogenase C-terminal domain"/>
    <property type="match status" value="1"/>
</dbReference>
<feature type="binding site" evidence="10">
    <location>
        <position position="156"/>
    </location>
    <ligand>
        <name>NAD(+)</name>
        <dbReference type="ChEBI" id="CHEBI:57540"/>
    </ligand>
</feature>